<dbReference type="EMBL" id="JAVRRJ010000005">
    <property type="protein sequence ID" value="KAK5084507.1"/>
    <property type="molecule type" value="Genomic_DNA"/>
</dbReference>
<evidence type="ECO:0000313" key="2">
    <source>
        <dbReference type="EMBL" id="KAK5084507.1"/>
    </source>
</evidence>
<feature type="compositionally biased region" description="Polar residues" evidence="1">
    <location>
        <begin position="302"/>
        <end position="322"/>
    </location>
</feature>
<gene>
    <name evidence="2" type="ORF">LTR05_005584</name>
</gene>
<accession>A0AAN7Y5K8</accession>
<feature type="region of interest" description="Disordered" evidence="1">
    <location>
        <begin position="287"/>
        <end position="322"/>
    </location>
</feature>
<evidence type="ECO:0000313" key="3">
    <source>
        <dbReference type="Proteomes" id="UP001309876"/>
    </source>
</evidence>
<evidence type="ECO:0000256" key="1">
    <source>
        <dbReference type="SAM" id="MobiDB-lite"/>
    </source>
</evidence>
<name>A0AAN7Y5K8_9EURO</name>
<feature type="compositionally biased region" description="Low complexity" evidence="1">
    <location>
        <begin position="192"/>
        <end position="205"/>
    </location>
</feature>
<keyword evidence="3" id="KW-1185">Reference proteome</keyword>
<comment type="caution">
    <text evidence="2">The sequence shown here is derived from an EMBL/GenBank/DDBJ whole genome shotgun (WGS) entry which is preliminary data.</text>
</comment>
<feature type="region of interest" description="Disordered" evidence="1">
    <location>
        <begin position="172"/>
        <end position="211"/>
    </location>
</feature>
<organism evidence="2 3">
    <name type="scientific">Lithohypha guttulata</name>
    <dbReference type="NCBI Taxonomy" id="1690604"/>
    <lineage>
        <taxon>Eukaryota</taxon>
        <taxon>Fungi</taxon>
        <taxon>Dikarya</taxon>
        <taxon>Ascomycota</taxon>
        <taxon>Pezizomycotina</taxon>
        <taxon>Eurotiomycetes</taxon>
        <taxon>Chaetothyriomycetidae</taxon>
        <taxon>Chaetothyriales</taxon>
        <taxon>Trichomeriaceae</taxon>
        <taxon>Lithohypha</taxon>
    </lineage>
</organism>
<proteinExistence type="predicted"/>
<feature type="region of interest" description="Disordered" evidence="1">
    <location>
        <begin position="119"/>
        <end position="146"/>
    </location>
</feature>
<protein>
    <submittedName>
        <fullName evidence="2">Uncharacterized protein</fullName>
    </submittedName>
</protein>
<feature type="compositionally biased region" description="Low complexity" evidence="1">
    <location>
        <begin position="172"/>
        <end position="182"/>
    </location>
</feature>
<dbReference type="AlphaFoldDB" id="A0AAN7Y5K8"/>
<reference evidence="2 3" key="1">
    <citation type="submission" date="2023-08" db="EMBL/GenBank/DDBJ databases">
        <title>Black Yeasts Isolated from many extreme environments.</title>
        <authorList>
            <person name="Coleine C."/>
            <person name="Stajich J.E."/>
            <person name="Selbmann L."/>
        </authorList>
    </citation>
    <scope>NUCLEOTIDE SEQUENCE [LARGE SCALE GENOMIC DNA]</scope>
    <source>
        <strain evidence="2 3">CCFEE 5910</strain>
    </source>
</reference>
<dbReference type="Proteomes" id="UP001309876">
    <property type="component" value="Unassembled WGS sequence"/>
</dbReference>
<sequence length="698" mass="77347">MLPTTSGDTLLAQSTNKPTSSISSMLVKTNFLDPEKFKNMSTGAEHLGIAPRLVYPKAEQHQHLTSLPRSISIADLQAGSKASMEHPRKRLLRHAPSVSSLRSLQHVPDVVQHVVSRSETHLATKPQHHRHATLNPSNSHMHDEKKLRRKMHYKSYQDLHILSMYQDNASIKSTSSRNSSGSTEFELENGASTSCSESGSSQESSPMPRTPIDQEMVFKSSLAGQRPKHNKPHHTSERSVHVIEYRQEKQYLQDQEDGEIIPMQATVLTVPGKPRLIQIHRPQLSNYHPRRIPNMQAPRPSTPTSSRAEVSTFSPYDTPNYGTPFSDLSRTASEATPTPKIQPRLSINTNMAMLHQHFSTPSSEQPLTDNVQHSTGRRLERQLADPFGSPLTRTSSLYSSASSLVPERLPQLDRVSTRDGRYSSERSIPHGVQVQNPYNARLITAISSTSKAFDVMVAGGLYLESVELSPFRGTTSQNNSDDAILHNLRIIFPGAALSLLSTLAAWLLVDRHFTQLLESSMFKETTYVENRGYFDLDIEPTVSPSWSMRDSQSQRSEPRATMTPPFSYPEYGMSSPPHAARIPSKAMSVLGIRTDPAGCKARSFTSVNTRNRATENPVEEHARSAHKSAQTMGCKLVKDLVALPTSPASSMKQRSVKVRRMMGRSSIQGSGSSSPSDEVIEGAVVGLWEACRRIASLI</sequence>